<name>A0A1H9T8D3_9ACTN</name>
<dbReference type="SUPFAM" id="SSF52777">
    <property type="entry name" value="CoA-dependent acyltransferases"/>
    <property type="match status" value="2"/>
</dbReference>
<accession>A0A1H9T8D3</accession>
<sequence>MHKLSIGDAAELAGDVGPDPRLIGVLALTRGRVDLEGLRRQVAASAPELAVLNRRIVHRGRSALSARWQPIPVDLTRDVVAVSISGSPIRYAEEMLVTGLGDEGPMWRIVLLDDGRDTHLLFGAHHTLLDGATAVELVGRLFSTSTRGPAAVRRHSPRTGLPLGLLAGVALGSSRTSLLTPISSGVHLATVSTDLGAAQAAARAAGATINDLLIAAAAGALRAVAASRGERLRHVAISVPVTGQPSAAGPAGRNDVGAFVAMVPEPGPGQSPRHHLSRVARRTRWRKWLVRSFPSSTPAFCAVLVLLGALGWYRPLFERQRAITSLVTNVRGPGEPISVGGARVLGLTALSPALGNVALPR</sequence>
<organism evidence="2 3">
    <name type="scientific">Propionibacterium cyclohexanicum</name>
    <dbReference type="NCBI Taxonomy" id="64702"/>
    <lineage>
        <taxon>Bacteria</taxon>
        <taxon>Bacillati</taxon>
        <taxon>Actinomycetota</taxon>
        <taxon>Actinomycetes</taxon>
        <taxon>Propionibacteriales</taxon>
        <taxon>Propionibacteriaceae</taxon>
        <taxon>Propionibacterium</taxon>
    </lineage>
</organism>
<reference evidence="2 3" key="1">
    <citation type="submission" date="2016-10" db="EMBL/GenBank/DDBJ databases">
        <authorList>
            <person name="de Groot N.N."/>
        </authorList>
    </citation>
    <scope>NUCLEOTIDE SEQUENCE [LARGE SCALE GENOMIC DNA]</scope>
    <source>
        <strain evidence="2 3">DSM 16859</strain>
    </source>
</reference>
<dbReference type="STRING" id="64702.SAMN05443377_11964"/>
<dbReference type="EMBL" id="FOGZ01000019">
    <property type="protein sequence ID" value="SER93386.1"/>
    <property type="molecule type" value="Genomic_DNA"/>
</dbReference>
<protein>
    <recommendedName>
        <fullName evidence="1">O-acyltransferase WSD1 C-terminal domain-containing protein</fullName>
    </recommendedName>
</protein>
<dbReference type="Gene3D" id="3.30.559.30">
    <property type="entry name" value="Nonribosomal peptide synthetase, condensation domain"/>
    <property type="match status" value="1"/>
</dbReference>
<keyword evidence="3" id="KW-1185">Reference proteome</keyword>
<gene>
    <name evidence="2" type="ORF">SAMN05443377_11964</name>
</gene>
<dbReference type="Pfam" id="PF06974">
    <property type="entry name" value="WS_DGAT_C"/>
    <property type="match status" value="1"/>
</dbReference>
<proteinExistence type="predicted"/>
<evidence type="ECO:0000313" key="3">
    <source>
        <dbReference type="Proteomes" id="UP000198815"/>
    </source>
</evidence>
<dbReference type="InterPro" id="IPR023213">
    <property type="entry name" value="CAT-like_dom_sf"/>
</dbReference>
<dbReference type="RefSeq" id="WP_091970424.1">
    <property type="nucleotide sequence ID" value="NZ_FOGZ01000019.1"/>
</dbReference>
<feature type="domain" description="O-acyltransferase WSD1 C-terminal" evidence="1">
    <location>
        <begin position="270"/>
        <end position="359"/>
    </location>
</feature>
<dbReference type="Gene3D" id="3.30.559.10">
    <property type="entry name" value="Chloramphenicol acetyltransferase-like domain"/>
    <property type="match status" value="1"/>
</dbReference>
<dbReference type="Proteomes" id="UP000198815">
    <property type="component" value="Unassembled WGS sequence"/>
</dbReference>
<dbReference type="AlphaFoldDB" id="A0A1H9T8D3"/>
<evidence type="ECO:0000313" key="2">
    <source>
        <dbReference type="EMBL" id="SER93386.1"/>
    </source>
</evidence>
<dbReference type="InterPro" id="IPR009721">
    <property type="entry name" value="O-acyltransferase_WSD1_C"/>
</dbReference>
<evidence type="ECO:0000259" key="1">
    <source>
        <dbReference type="Pfam" id="PF06974"/>
    </source>
</evidence>